<evidence type="ECO:0000256" key="1">
    <source>
        <dbReference type="SAM" id="Phobius"/>
    </source>
</evidence>
<name>A0A7C2SPU4_9BACT</name>
<organism evidence="3">
    <name type="scientific">Thermoanaerobaculum aquaticum</name>
    <dbReference type="NCBI Taxonomy" id="1312852"/>
    <lineage>
        <taxon>Bacteria</taxon>
        <taxon>Pseudomonadati</taxon>
        <taxon>Acidobacteriota</taxon>
        <taxon>Thermoanaerobaculia</taxon>
        <taxon>Thermoanaerobaculales</taxon>
        <taxon>Thermoanaerobaculaceae</taxon>
        <taxon>Thermoanaerobaculum</taxon>
    </lineage>
</organism>
<feature type="transmembrane region" description="Helical" evidence="1">
    <location>
        <begin position="6"/>
        <end position="23"/>
    </location>
</feature>
<gene>
    <name evidence="2" type="ORF">ENP06_00715</name>
    <name evidence="3" type="ORF">ENQ31_06305</name>
</gene>
<evidence type="ECO:0000313" key="2">
    <source>
        <dbReference type="EMBL" id="HEQ87917.1"/>
    </source>
</evidence>
<protein>
    <submittedName>
        <fullName evidence="3">Uncharacterized protein</fullName>
    </submittedName>
</protein>
<dbReference type="EMBL" id="DSHW01000054">
    <property type="protein sequence ID" value="HEQ87917.1"/>
    <property type="molecule type" value="Genomic_DNA"/>
</dbReference>
<evidence type="ECO:0000313" key="3">
    <source>
        <dbReference type="EMBL" id="HET47759.1"/>
    </source>
</evidence>
<feature type="transmembrane region" description="Helical" evidence="1">
    <location>
        <begin position="35"/>
        <end position="53"/>
    </location>
</feature>
<keyword evidence="1" id="KW-0472">Membrane</keyword>
<accession>A0A7C2SPU4</accession>
<comment type="caution">
    <text evidence="3">The sequence shown here is derived from an EMBL/GenBank/DDBJ whole genome shotgun (WGS) entry which is preliminary data.</text>
</comment>
<dbReference type="EMBL" id="DSMR01000458">
    <property type="protein sequence ID" value="HET47759.1"/>
    <property type="molecule type" value="Genomic_DNA"/>
</dbReference>
<proteinExistence type="predicted"/>
<keyword evidence="1" id="KW-0812">Transmembrane</keyword>
<reference evidence="3" key="1">
    <citation type="journal article" date="2020" name="mSystems">
        <title>Genome- and Community-Level Interaction Insights into Carbon Utilization and Element Cycling Functions of Hydrothermarchaeota in Hydrothermal Sediment.</title>
        <authorList>
            <person name="Zhou Z."/>
            <person name="Liu Y."/>
            <person name="Xu W."/>
            <person name="Pan J."/>
            <person name="Luo Z.H."/>
            <person name="Li M."/>
        </authorList>
    </citation>
    <scope>NUCLEOTIDE SEQUENCE [LARGE SCALE GENOMIC DNA]</scope>
    <source>
        <strain evidence="2">SpSt-186</strain>
        <strain evidence="3">SpSt-299</strain>
    </source>
</reference>
<sequence length="59" mass="6930">MADHFTLMTLHALLLAAFFSFLWKRDAAERRRYFLKVFLILLLGAVAVGWLMYPFPRPS</sequence>
<dbReference type="AlphaFoldDB" id="A0A7C2SPU4"/>
<keyword evidence="1" id="KW-1133">Transmembrane helix</keyword>